<feature type="domain" description="Neprosin PEP catalytic" evidence="2">
    <location>
        <begin position="144"/>
        <end position="384"/>
    </location>
</feature>
<evidence type="ECO:0000313" key="4">
    <source>
        <dbReference type="Proteomes" id="UP000541444"/>
    </source>
</evidence>
<organism evidence="3 4">
    <name type="scientific">Kingdonia uniflora</name>
    <dbReference type="NCBI Taxonomy" id="39325"/>
    <lineage>
        <taxon>Eukaryota</taxon>
        <taxon>Viridiplantae</taxon>
        <taxon>Streptophyta</taxon>
        <taxon>Embryophyta</taxon>
        <taxon>Tracheophyta</taxon>
        <taxon>Spermatophyta</taxon>
        <taxon>Magnoliopsida</taxon>
        <taxon>Ranunculales</taxon>
        <taxon>Circaeasteraceae</taxon>
        <taxon>Kingdonia</taxon>
    </lineage>
</organism>
<dbReference type="PANTHER" id="PTHR31589">
    <property type="entry name" value="PROTEIN, PUTATIVE (DUF239)-RELATED-RELATED"/>
    <property type="match status" value="1"/>
</dbReference>
<dbReference type="OrthoDB" id="1858978at2759"/>
<sequence length="385" mass="43021">MDLVHLIVYLLCFLMRFHGAQGELSISEEEDLEFENQLNALNKPPLKTIMGEAGDVFDCIDIHKQPAFDHPILKNHSFQMAPTSMPEGFSSKSLAANNESNEVLESMDCRHGTVPIRRTRKEDLIRAKSVSHLSSINAQPQSARFPGQHRAMFKLYQPSNPTSIYRGVYGIMNVYNLRVEPGQSTSAQMWAENENGAETDTIQFGWRSNANGKKRGCFNLLCAGFVQVNRKYPVGSAITGNSVYDGPQYEIGFWLFQDKNTGDWWLGNADLTIIYGYWPKSLFPHLTQGANVVAWGGLVKAGPNGISPPMGSGYFEDGKFEHSGYFRNIEIVDGRYNRADINFYKLIPIFDAPNCYTAENVNAFKKSKENGYIIMYGGAGGKCGM</sequence>
<dbReference type="PROSITE" id="PS52045">
    <property type="entry name" value="NEPROSIN_PEP_CD"/>
    <property type="match status" value="1"/>
</dbReference>
<keyword evidence="1" id="KW-0732">Signal</keyword>
<feature type="chain" id="PRO_5029648866" description="Neprosin PEP catalytic domain-containing protein" evidence="1">
    <location>
        <begin position="23"/>
        <end position="385"/>
    </location>
</feature>
<dbReference type="InterPro" id="IPR053168">
    <property type="entry name" value="Glutamic_endopeptidase"/>
</dbReference>
<dbReference type="PANTHER" id="PTHR31589:SF110">
    <property type="entry name" value="PROTEIN, PUTATIVE (DUF239)-RELATED"/>
    <property type="match status" value="1"/>
</dbReference>
<dbReference type="Pfam" id="PF14365">
    <property type="entry name" value="Neprosin_AP"/>
    <property type="match status" value="1"/>
</dbReference>
<dbReference type="AlphaFoldDB" id="A0A7J7MPL5"/>
<evidence type="ECO:0000259" key="2">
    <source>
        <dbReference type="PROSITE" id="PS52045"/>
    </source>
</evidence>
<evidence type="ECO:0000256" key="1">
    <source>
        <dbReference type="SAM" id="SignalP"/>
    </source>
</evidence>
<dbReference type="EMBL" id="JACGCM010001306">
    <property type="protein sequence ID" value="KAF6156702.1"/>
    <property type="molecule type" value="Genomic_DNA"/>
</dbReference>
<comment type="caution">
    <text evidence="3">The sequence shown here is derived from an EMBL/GenBank/DDBJ whole genome shotgun (WGS) entry which is preliminary data.</text>
</comment>
<keyword evidence="4" id="KW-1185">Reference proteome</keyword>
<protein>
    <recommendedName>
        <fullName evidence="2">Neprosin PEP catalytic domain-containing protein</fullName>
    </recommendedName>
</protein>
<dbReference type="InterPro" id="IPR004314">
    <property type="entry name" value="Neprosin"/>
</dbReference>
<gene>
    <name evidence="3" type="ORF">GIB67_002417</name>
</gene>
<feature type="signal peptide" evidence="1">
    <location>
        <begin position="1"/>
        <end position="22"/>
    </location>
</feature>
<evidence type="ECO:0000313" key="3">
    <source>
        <dbReference type="EMBL" id="KAF6156702.1"/>
    </source>
</evidence>
<name>A0A7J7MPL5_9MAGN</name>
<dbReference type="InterPro" id="IPR025521">
    <property type="entry name" value="Neprosin_propep"/>
</dbReference>
<dbReference type="Pfam" id="PF03080">
    <property type="entry name" value="Neprosin"/>
    <property type="match status" value="1"/>
</dbReference>
<dbReference type="Proteomes" id="UP000541444">
    <property type="component" value="Unassembled WGS sequence"/>
</dbReference>
<proteinExistence type="predicted"/>
<reference evidence="3 4" key="1">
    <citation type="journal article" date="2020" name="IScience">
        <title>Genome Sequencing of the Endangered Kingdonia uniflora (Circaeasteraceae, Ranunculales) Reveals Potential Mechanisms of Evolutionary Specialization.</title>
        <authorList>
            <person name="Sun Y."/>
            <person name="Deng T."/>
            <person name="Zhang A."/>
            <person name="Moore M.J."/>
            <person name="Landis J.B."/>
            <person name="Lin N."/>
            <person name="Zhang H."/>
            <person name="Zhang X."/>
            <person name="Huang J."/>
            <person name="Zhang X."/>
            <person name="Sun H."/>
            <person name="Wang H."/>
        </authorList>
    </citation>
    <scope>NUCLEOTIDE SEQUENCE [LARGE SCALE GENOMIC DNA]</scope>
    <source>
        <strain evidence="3">TB1705</strain>
        <tissue evidence="3">Leaf</tissue>
    </source>
</reference>
<accession>A0A7J7MPL5</accession>